<proteinExistence type="predicted"/>
<evidence type="ECO:0000313" key="2">
    <source>
        <dbReference type="EMBL" id="VDM33196.1"/>
    </source>
</evidence>
<keyword evidence="1" id="KW-0812">Transmembrane</keyword>
<keyword evidence="1" id="KW-0472">Membrane</keyword>
<accession>A0A3P7FLN0</accession>
<protein>
    <submittedName>
        <fullName evidence="2">Uncharacterized protein</fullName>
    </submittedName>
</protein>
<name>A0A3P7FLN0_TOXCA</name>
<dbReference type="AlphaFoldDB" id="A0A3P7FLN0"/>
<gene>
    <name evidence="2" type="ORF">TCNE_LOCUS4932</name>
</gene>
<dbReference type="EMBL" id="UYWY01009892">
    <property type="protein sequence ID" value="VDM33196.1"/>
    <property type="molecule type" value="Genomic_DNA"/>
</dbReference>
<reference evidence="2" key="1">
    <citation type="submission" date="2018-11" db="EMBL/GenBank/DDBJ databases">
        <authorList>
            <consortium name="Pathogen Informatics"/>
        </authorList>
    </citation>
    <scope>NUCLEOTIDE SEQUENCE [LARGE SCALE GENOMIC DNA]</scope>
</reference>
<organism evidence="2">
    <name type="scientific">Toxocara canis</name>
    <name type="common">Canine roundworm</name>
    <dbReference type="NCBI Taxonomy" id="6265"/>
    <lineage>
        <taxon>Eukaryota</taxon>
        <taxon>Metazoa</taxon>
        <taxon>Ecdysozoa</taxon>
        <taxon>Nematoda</taxon>
        <taxon>Chromadorea</taxon>
        <taxon>Rhabditida</taxon>
        <taxon>Spirurina</taxon>
        <taxon>Ascaridomorpha</taxon>
        <taxon>Ascaridoidea</taxon>
        <taxon>Toxocaridae</taxon>
        <taxon>Toxocara</taxon>
    </lineage>
</organism>
<keyword evidence="1" id="KW-1133">Transmembrane helix</keyword>
<evidence type="ECO:0000256" key="1">
    <source>
        <dbReference type="SAM" id="Phobius"/>
    </source>
</evidence>
<sequence length="96" mass="10598">MAGASVMGIGMLCYYGLGMSKQASIMSQSAWVFSTTIALRVLLRNYNKMIKATKVNKCNLGSVRLVNVLIRHDAFNDPRDETSVILECHCVVEELA</sequence>
<feature type="transmembrane region" description="Helical" evidence="1">
    <location>
        <begin position="25"/>
        <end position="43"/>
    </location>
</feature>